<evidence type="ECO:0000313" key="2">
    <source>
        <dbReference type="Proteomes" id="UP000550729"/>
    </source>
</evidence>
<accession>A0A848KYT9</accession>
<sequence length="324" mass="35710">MADPETEFWVWWTQRGQAASQTALATGDFDDLLPELTARIERIDRDLAWEFGPGDDAEHRLTVTGGGRPRPRAAAQRWFDCAPESSAFEFAPAKSADPSAFGHELAIDGIAVSLSQSRFRIFVDEEHWLIQVGVYHPAFRRLDGEHVNSVTFLMLDWLLGEDGVERWVAGVESLTDNPTDGVDAASVVEIVNSLAARAPVNEWVLLSAQTPDGPLVVNVRRPFSWLDDPLATQAVVAVRDYPAREDGLPGDGVFEQLVSAEDALQAQVPDDAFVASVTGMAQRRLHLFLRPDADLSAIEAWARACGAQLDIFDDPGWTCVRDFR</sequence>
<name>A0A848KYT9_9ACTN</name>
<protein>
    <submittedName>
        <fullName evidence="1">DUF695 domain-containing protein</fullName>
    </submittedName>
</protein>
<dbReference type="RefSeq" id="WP_170196368.1">
    <property type="nucleotide sequence ID" value="NZ_JABBNB010000028.1"/>
</dbReference>
<proteinExistence type="predicted"/>
<dbReference type="EMBL" id="JABBNB010000028">
    <property type="protein sequence ID" value="NMO03860.1"/>
    <property type="molecule type" value="Genomic_DNA"/>
</dbReference>
<evidence type="ECO:0000313" key="1">
    <source>
        <dbReference type="EMBL" id="NMO03860.1"/>
    </source>
</evidence>
<comment type="caution">
    <text evidence="1">The sequence shown here is derived from an EMBL/GenBank/DDBJ whole genome shotgun (WGS) entry which is preliminary data.</text>
</comment>
<organism evidence="1 2">
    <name type="scientific">Gordonia asplenii</name>
    <dbReference type="NCBI Taxonomy" id="2725283"/>
    <lineage>
        <taxon>Bacteria</taxon>
        <taxon>Bacillati</taxon>
        <taxon>Actinomycetota</taxon>
        <taxon>Actinomycetes</taxon>
        <taxon>Mycobacteriales</taxon>
        <taxon>Gordoniaceae</taxon>
        <taxon>Gordonia</taxon>
    </lineage>
</organism>
<reference evidence="1 2" key="1">
    <citation type="submission" date="2020-04" db="EMBL/GenBank/DDBJ databases">
        <title>Gordonia sp. nov. TBRC 11910.</title>
        <authorList>
            <person name="Suriyachadkun C."/>
        </authorList>
    </citation>
    <scope>NUCLEOTIDE SEQUENCE [LARGE SCALE GENOMIC DNA]</scope>
    <source>
        <strain evidence="1 2">TBRC 11910</strain>
    </source>
</reference>
<gene>
    <name evidence="1" type="ORF">HH308_21845</name>
</gene>
<keyword evidence="2" id="KW-1185">Reference proteome</keyword>
<dbReference type="Proteomes" id="UP000550729">
    <property type="component" value="Unassembled WGS sequence"/>
</dbReference>
<dbReference type="AlphaFoldDB" id="A0A848KYT9"/>